<evidence type="ECO:0000313" key="1">
    <source>
        <dbReference type="Ensembl" id="ENSACOP00000008846.1"/>
    </source>
</evidence>
<dbReference type="SUPFAM" id="SSF57850">
    <property type="entry name" value="RING/U-box"/>
    <property type="match status" value="1"/>
</dbReference>
<reference evidence="1" key="2">
    <citation type="submission" date="2025-09" db="UniProtKB">
        <authorList>
            <consortium name="Ensembl"/>
        </authorList>
    </citation>
    <scope>IDENTIFICATION</scope>
</reference>
<organism evidence="1 2">
    <name type="scientific">Amazona collaria</name>
    <name type="common">yellow-billed parrot</name>
    <dbReference type="NCBI Taxonomy" id="241587"/>
    <lineage>
        <taxon>Eukaryota</taxon>
        <taxon>Metazoa</taxon>
        <taxon>Chordata</taxon>
        <taxon>Craniata</taxon>
        <taxon>Vertebrata</taxon>
        <taxon>Euteleostomi</taxon>
        <taxon>Archelosauria</taxon>
        <taxon>Archosauria</taxon>
        <taxon>Dinosauria</taxon>
        <taxon>Saurischia</taxon>
        <taxon>Theropoda</taxon>
        <taxon>Coelurosauria</taxon>
        <taxon>Aves</taxon>
        <taxon>Neognathae</taxon>
        <taxon>Neoaves</taxon>
        <taxon>Telluraves</taxon>
        <taxon>Australaves</taxon>
        <taxon>Psittaciformes</taxon>
        <taxon>Psittacidae</taxon>
        <taxon>Amazona</taxon>
    </lineage>
</organism>
<accession>A0A8B9FE69</accession>
<reference evidence="1" key="1">
    <citation type="submission" date="2025-08" db="UniProtKB">
        <authorList>
            <consortium name="Ensembl"/>
        </authorList>
    </citation>
    <scope>IDENTIFICATION</scope>
</reference>
<protein>
    <submittedName>
        <fullName evidence="1">Uncharacterized protein</fullName>
    </submittedName>
</protein>
<dbReference type="Gene3D" id="3.30.40.10">
    <property type="entry name" value="Zinc/RING finger domain, C3HC4 (zinc finger)"/>
    <property type="match status" value="1"/>
</dbReference>
<dbReference type="InterPro" id="IPR013083">
    <property type="entry name" value="Znf_RING/FYVE/PHD"/>
</dbReference>
<name>A0A8B9FE69_9PSIT</name>
<dbReference type="Proteomes" id="UP000694522">
    <property type="component" value="Unplaced"/>
</dbReference>
<keyword evidence="2" id="KW-1185">Reference proteome</keyword>
<dbReference type="Ensembl" id="ENSACOT00000009148.1">
    <property type="protein sequence ID" value="ENSACOP00000008846.1"/>
    <property type="gene ID" value="ENSACOG00000006183.1"/>
</dbReference>
<sequence length="70" mass="7257">MSRSLLVVVAAQQPQIPGGSPRSAPAAEALEVQFSCPICLEVFHRAVGIAGCGHTENGLSGPLRARCSRT</sequence>
<evidence type="ECO:0000313" key="2">
    <source>
        <dbReference type="Proteomes" id="UP000694522"/>
    </source>
</evidence>
<proteinExistence type="predicted"/>
<dbReference type="AlphaFoldDB" id="A0A8B9FE69"/>